<dbReference type="AlphaFoldDB" id="A0A8J4XKG4"/>
<keyword evidence="3" id="KW-1185">Reference proteome</keyword>
<organism evidence="2 3">
    <name type="scientific">Chionoecetes opilio</name>
    <name type="common">Atlantic snow crab</name>
    <name type="synonym">Cancer opilio</name>
    <dbReference type="NCBI Taxonomy" id="41210"/>
    <lineage>
        <taxon>Eukaryota</taxon>
        <taxon>Metazoa</taxon>
        <taxon>Ecdysozoa</taxon>
        <taxon>Arthropoda</taxon>
        <taxon>Crustacea</taxon>
        <taxon>Multicrustacea</taxon>
        <taxon>Malacostraca</taxon>
        <taxon>Eumalacostraca</taxon>
        <taxon>Eucarida</taxon>
        <taxon>Decapoda</taxon>
        <taxon>Pleocyemata</taxon>
        <taxon>Brachyura</taxon>
        <taxon>Eubrachyura</taxon>
        <taxon>Majoidea</taxon>
        <taxon>Majidae</taxon>
        <taxon>Chionoecetes</taxon>
    </lineage>
</organism>
<evidence type="ECO:0000313" key="3">
    <source>
        <dbReference type="Proteomes" id="UP000770661"/>
    </source>
</evidence>
<name>A0A8J4XKG4_CHIOP</name>
<dbReference type="OrthoDB" id="197735at2759"/>
<feature type="compositionally biased region" description="Low complexity" evidence="1">
    <location>
        <begin position="11"/>
        <end position="38"/>
    </location>
</feature>
<reference evidence="2" key="1">
    <citation type="submission" date="2020-07" db="EMBL/GenBank/DDBJ databases">
        <title>The High-quality genome of the commercially important snow crab, Chionoecetes opilio.</title>
        <authorList>
            <person name="Jeong J.-H."/>
            <person name="Ryu S."/>
        </authorList>
    </citation>
    <scope>NUCLEOTIDE SEQUENCE</scope>
    <source>
        <strain evidence="2">MADBK_172401_WGS</strain>
        <tissue evidence="2">Digestive gland</tissue>
    </source>
</reference>
<dbReference type="Proteomes" id="UP000770661">
    <property type="component" value="Unassembled WGS sequence"/>
</dbReference>
<evidence type="ECO:0000256" key="1">
    <source>
        <dbReference type="SAM" id="MobiDB-lite"/>
    </source>
</evidence>
<gene>
    <name evidence="2" type="ORF">GWK47_002895</name>
</gene>
<accession>A0A8J4XKG4</accession>
<evidence type="ECO:0000313" key="2">
    <source>
        <dbReference type="EMBL" id="KAG0701607.1"/>
    </source>
</evidence>
<feature type="compositionally biased region" description="Pro residues" evidence="1">
    <location>
        <begin position="55"/>
        <end position="67"/>
    </location>
</feature>
<comment type="caution">
    <text evidence="2">The sequence shown here is derived from an EMBL/GenBank/DDBJ whole genome shotgun (WGS) entry which is preliminary data.</text>
</comment>
<sequence>MLEERLAFPHRVGSARSGSGSSRVGSARVAGARIGSARPSSDARRPKLHTGRPSSAPPGHSPAPPHSPGWAAGRLGGLSPHHTHDVAHLNLRVEGKSIRSVSYAPRRHQPVSRGSVRVVSSHAHATPARRRQVGGGLTSVCGSV</sequence>
<proteinExistence type="predicted"/>
<feature type="region of interest" description="Disordered" evidence="1">
    <location>
        <begin position="1"/>
        <end position="84"/>
    </location>
</feature>
<protein>
    <submittedName>
        <fullName evidence="2">Uncharacterized protein</fullName>
    </submittedName>
</protein>
<dbReference type="EMBL" id="JACEEZ010025360">
    <property type="protein sequence ID" value="KAG0701607.1"/>
    <property type="molecule type" value="Genomic_DNA"/>
</dbReference>